<reference evidence="2" key="1">
    <citation type="submission" date="2022-10" db="EMBL/GenBank/DDBJ databases">
        <title>The complete genomes of actinobacterial strains from the NBC collection.</title>
        <authorList>
            <person name="Joergensen T.S."/>
            <person name="Alvarez Arevalo M."/>
            <person name="Sterndorff E.B."/>
            <person name="Faurdal D."/>
            <person name="Vuksanovic O."/>
            <person name="Mourched A.-S."/>
            <person name="Charusanti P."/>
            <person name="Shaw S."/>
            <person name="Blin K."/>
            <person name="Weber T."/>
        </authorList>
    </citation>
    <scope>NUCLEOTIDE SEQUENCE</scope>
    <source>
        <strain evidence="2">NBC_01393</strain>
    </source>
</reference>
<name>A0AAU3HSL6_9ACTN</name>
<gene>
    <name evidence="2" type="ORF">OG699_11600</name>
</gene>
<accession>A0AAU3HSL6</accession>
<dbReference type="EMBL" id="CP109546">
    <property type="protein sequence ID" value="WTZ08582.1"/>
    <property type="molecule type" value="Genomic_DNA"/>
</dbReference>
<organism evidence="2">
    <name type="scientific">Streptomyces sp. NBC_01393</name>
    <dbReference type="NCBI Taxonomy" id="2903851"/>
    <lineage>
        <taxon>Bacteria</taxon>
        <taxon>Bacillati</taxon>
        <taxon>Actinomycetota</taxon>
        <taxon>Actinomycetes</taxon>
        <taxon>Kitasatosporales</taxon>
        <taxon>Streptomycetaceae</taxon>
        <taxon>Streptomyces</taxon>
    </lineage>
</organism>
<evidence type="ECO:0000256" key="1">
    <source>
        <dbReference type="SAM" id="MobiDB-lite"/>
    </source>
</evidence>
<dbReference type="AlphaFoldDB" id="A0AAU3HSL6"/>
<sequence>MRRVTVQKPLRKSDSRRVRDEPEERPAERPEVRKDIARTWWPDG</sequence>
<evidence type="ECO:0000313" key="2">
    <source>
        <dbReference type="EMBL" id="WTZ08582.1"/>
    </source>
</evidence>
<protein>
    <submittedName>
        <fullName evidence="2">Uncharacterized protein</fullName>
    </submittedName>
</protein>
<feature type="compositionally biased region" description="Basic and acidic residues" evidence="1">
    <location>
        <begin position="11"/>
        <end position="31"/>
    </location>
</feature>
<proteinExistence type="predicted"/>
<feature type="region of interest" description="Disordered" evidence="1">
    <location>
        <begin position="1"/>
        <end position="31"/>
    </location>
</feature>